<dbReference type="InterPro" id="IPR042095">
    <property type="entry name" value="SUMF_sf"/>
</dbReference>
<dbReference type="PANTHER" id="PTHR23150:SF19">
    <property type="entry name" value="FORMYLGLYCINE-GENERATING ENZYME"/>
    <property type="match status" value="1"/>
</dbReference>
<dbReference type="InterPro" id="IPR051043">
    <property type="entry name" value="Sulfatase_Mod_Factor_Kinase"/>
</dbReference>
<keyword evidence="2" id="KW-1133">Transmembrane helix</keyword>
<feature type="compositionally biased region" description="Acidic residues" evidence="1">
    <location>
        <begin position="1122"/>
        <end position="1131"/>
    </location>
</feature>
<evidence type="ECO:0000256" key="1">
    <source>
        <dbReference type="SAM" id="MobiDB-lite"/>
    </source>
</evidence>
<feature type="compositionally biased region" description="Pro residues" evidence="1">
    <location>
        <begin position="164"/>
        <end position="199"/>
    </location>
</feature>
<keyword evidence="2" id="KW-0472">Membrane</keyword>
<evidence type="ECO:0000259" key="3">
    <source>
        <dbReference type="Pfam" id="PF03781"/>
    </source>
</evidence>
<feature type="domain" description="Sulfatase-modifying factor enzyme-like" evidence="3">
    <location>
        <begin position="1102"/>
        <end position="1365"/>
    </location>
</feature>
<accession>A0A2K8UB40</accession>
<dbReference type="PANTHER" id="PTHR23150">
    <property type="entry name" value="SULFATASE MODIFYING FACTOR 1, 2"/>
    <property type="match status" value="1"/>
</dbReference>
<dbReference type="GO" id="GO:0120147">
    <property type="term" value="F:formylglycine-generating oxidase activity"/>
    <property type="evidence" value="ECO:0007669"/>
    <property type="project" value="TreeGrafter"/>
</dbReference>
<sequence length="1368" mass="147724">MAAEEPPFLEPFLASLATHGIRVGVADYRRIATALQARQDWTLARLRDLLTALLARDREQALALPGRFDRFFAQRPPPAGEPLDLELLLSELRALVEAPPSPAPARPVPSAAPTPKPKDPNRFPRPLAVLLGLIALVGVLWIAVLLRPAPPSVSVPIPVPPQPGPVTPVLPDTPKPAPEAPPPSQPEPEPEPEPAPAPIPTARFHHPEMTLARVPFVPDQAWHAPAATAAAALLALLFYGVWVWRRVRIPRIVKPEEDPKKPRLFSIAEVGGAPAPRFDAATLDAVADTLGHTLGPAPGGRLAVAATVRATLAHHGIPHLVFARRRRPRGVLLLLDEYAQAVQWNPVAEELAAGLGPRGVACTLGRFRGDPERFTTPEGRAHHLEDWEDRRTSHLLLIVSDARGLDPARRRLVLERLRHWPLLAWLDPREPRAWDAFTQVPAAAGIPLYPATPRGVLGAVLALVGEQGAGALAEQDQGPRVRAGLPSPPRRAELGLDAPGLAAYLEQSLGDALPWAQTCALVQPIPPGLAERLRERFFPDLPAAAIERLHTLPGTGRSVAGLHFSLEVQGALRRGLAARWDPARRRAVIEFLLAQIDQARPDADPDSLRLLAWELARERLALEGEPENPAHARRLAALAQTSLGDGLRDALAPFGERRLPLLGQPSDPRARAWLSGIAGDPLRLRLGRVRRQPLGPGRWAVVGLLSAVALGAGGLGYFKARDPVGPDRIALDWQAQGEPPGNLYTLIEERLPGEPWRERAAAPGLPVDIDAAPWDAEREYRLALVANGTVHPVAELSDPTERLTVALGWGERPRPCREPAGAPGLELERRDCPDDIAPDAPPRAGWRQRLGSLAPEGRVLSIALAVQAPGRPDAADALGSRLLASGSVDRVYRLTADPRDPRALDGALGQVAADLGPGLGHAQLLIYGDAAMLDGAGRAALRRSAGDRGFQAWLILPGAPGAWDLAYAPVLRLLEPDEAGPVLESDLLAAVGAETALRGGGAPVVLIRPAQWVIAVVFHTNPEDARIALARGGRVIAARHGEPVMLDSGAWQVRVEAADRRPQSFALDVGPETSSKPIEVALEPVVVDFAVFRDPLKSGGEGPAMVRIPDGGFLMGSPKDEPEPERDDDEEQHQVQIKQPFAIGKYEVTVAEFRRFAEAGKGYRTEAERGDGCYGWKNGTWQQVKAFSWRAVGFAQGDDSPVVCVSWNDARAYTTWLSEQTGKTYRLPTEAQWEYAARALTTKPFFTGDCISTKQANYNGTGDYNNCSAKTGVYSVKTLPVGSFKANAWGLCDLAGNAWEWTCSAYVASYDGKEQVCISNNDVKSGLPRVFRGGSWSSRPAWVRSANRSGYSPSYRFDNLGFRLAQDL</sequence>
<dbReference type="OrthoDB" id="9768004at2"/>
<keyword evidence="2" id="KW-0812">Transmembrane</keyword>
<proteinExistence type="predicted"/>
<dbReference type="EMBL" id="CP020370">
    <property type="protein sequence ID" value="AUB82757.1"/>
    <property type="molecule type" value="Genomic_DNA"/>
</dbReference>
<evidence type="ECO:0000313" key="5">
    <source>
        <dbReference type="Proteomes" id="UP000232638"/>
    </source>
</evidence>
<feature type="region of interest" description="Disordered" evidence="1">
    <location>
        <begin position="99"/>
        <end position="121"/>
    </location>
</feature>
<feature type="transmembrane region" description="Helical" evidence="2">
    <location>
        <begin position="222"/>
        <end position="244"/>
    </location>
</feature>
<reference evidence="4 5" key="1">
    <citation type="submission" date="2017-03" db="EMBL/GenBank/DDBJ databases">
        <title>Complete genome sequence of Candidatus 'Thiodictyon syntrophicum' sp. nov. strain Cad16T, a photolithoautotroph purple sulfur bacterium isolated from an alpine meromictic lake.</title>
        <authorList>
            <person name="Luedin S.M."/>
            <person name="Pothier J.F."/>
            <person name="Danza F."/>
            <person name="Storelli N."/>
            <person name="Wittwer M."/>
            <person name="Tonolla M."/>
        </authorList>
    </citation>
    <scope>NUCLEOTIDE SEQUENCE [LARGE SCALE GENOMIC DNA]</scope>
    <source>
        <strain evidence="4 5">Cad16T</strain>
    </source>
</reference>
<name>A0A2K8UB40_9GAMM</name>
<dbReference type="KEGG" id="tsy:THSYN_18640"/>
<gene>
    <name evidence="4" type="ORF">THSYN_18640</name>
</gene>
<evidence type="ECO:0000256" key="2">
    <source>
        <dbReference type="SAM" id="Phobius"/>
    </source>
</evidence>
<dbReference type="SUPFAM" id="SSF56436">
    <property type="entry name" value="C-type lectin-like"/>
    <property type="match status" value="1"/>
</dbReference>
<keyword evidence="5" id="KW-1185">Reference proteome</keyword>
<dbReference type="RefSeq" id="WP_100920467.1">
    <property type="nucleotide sequence ID" value="NZ_CP020370.1"/>
</dbReference>
<feature type="region of interest" description="Disordered" evidence="1">
    <location>
        <begin position="164"/>
        <end position="202"/>
    </location>
</feature>
<dbReference type="InterPro" id="IPR016187">
    <property type="entry name" value="CTDL_fold"/>
</dbReference>
<evidence type="ECO:0000313" key="4">
    <source>
        <dbReference type="EMBL" id="AUB82757.1"/>
    </source>
</evidence>
<feature type="region of interest" description="Disordered" evidence="1">
    <location>
        <begin position="1107"/>
        <end position="1134"/>
    </location>
</feature>
<dbReference type="InterPro" id="IPR005532">
    <property type="entry name" value="SUMF_dom"/>
</dbReference>
<dbReference type="Gene3D" id="3.90.1580.10">
    <property type="entry name" value="paralog of FGE (formylglycine-generating enzyme)"/>
    <property type="match status" value="1"/>
</dbReference>
<feature type="transmembrane region" description="Helical" evidence="2">
    <location>
        <begin position="699"/>
        <end position="718"/>
    </location>
</feature>
<feature type="compositionally biased region" description="Pro residues" evidence="1">
    <location>
        <begin position="99"/>
        <end position="115"/>
    </location>
</feature>
<dbReference type="Proteomes" id="UP000232638">
    <property type="component" value="Chromosome"/>
</dbReference>
<dbReference type="Pfam" id="PF03781">
    <property type="entry name" value="FGE-sulfatase"/>
    <property type="match status" value="1"/>
</dbReference>
<feature type="transmembrane region" description="Helical" evidence="2">
    <location>
        <begin position="127"/>
        <end position="146"/>
    </location>
</feature>
<organism evidence="4 5">
    <name type="scientific">Candidatus Thiodictyon syntrophicum</name>
    <dbReference type="NCBI Taxonomy" id="1166950"/>
    <lineage>
        <taxon>Bacteria</taxon>
        <taxon>Pseudomonadati</taxon>
        <taxon>Pseudomonadota</taxon>
        <taxon>Gammaproteobacteria</taxon>
        <taxon>Chromatiales</taxon>
        <taxon>Chromatiaceae</taxon>
        <taxon>Thiodictyon</taxon>
    </lineage>
</organism>
<protein>
    <recommendedName>
        <fullName evidence="3">Sulfatase-modifying factor enzyme-like domain-containing protein</fullName>
    </recommendedName>
</protein>